<gene>
    <name evidence="5" type="ORF">H9660_03575</name>
</gene>
<evidence type="ECO:0000256" key="1">
    <source>
        <dbReference type="ARBA" id="ARBA00022612"/>
    </source>
</evidence>
<proteinExistence type="predicted"/>
<dbReference type="GO" id="GO:0006508">
    <property type="term" value="P:proteolysis"/>
    <property type="evidence" value="ECO:0007669"/>
    <property type="project" value="UniProtKB-KW"/>
</dbReference>
<reference evidence="5 6" key="1">
    <citation type="submission" date="2020-08" db="EMBL/GenBank/DDBJ databases">
        <title>A Genomic Blueprint of the Chicken Gut Microbiome.</title>
        <authorList>
            <person name="Gilroy R."/>
            <person name="Ravi A."/>
            <person name="Getino M."/>
            <person name="Pursley I."/>
            <person name="Horton D.L."/>
            <person name="Alikhan N.-F."/>
            <person name="Baker D."/>
            <person name="Gharbi K."/>
            <person name="Hall N."/>
            <person name="Watson M."/>
            <person name="Adriaenssens E.M."/>
            <person name="Foster-Nyarko E."/>
            <person name="Jarju S."/>
            <person name="Secka A."/>
            <person name="Antonio M."/>
            <person name="Oren A."/>
            <person name="Chaudhuri R."/>
            <person name="La Ragione R.M."/>
            <person name="Hildebrand F."/>
            <person name="Pallen M.J."/>
        </authorList>
    </citation>
    <scope>NUCLEOTIDE SEQUENCE [LARGE SCALE GENOMIC DNA]</scope>
    <source>
        <strain evidence="5 6">Sa3CUN1</strain>
    </source>
</reference>
<name>A0ABR8Q1C1_9CLOT</name>
<feature type="domain" description="Prohead serine protease" evidence="4">
    <location>
        <begin position="21"/>
        <end position="192"/>
    </location>
</feature>
<dbReference type="InterPro" id="IPR006433">
    <property type="entry name" value="Prohead_protease"/>
</dbReference>
<dbReference type="Proteomes" id="UP000640335">
    <property type="component" value="Unassembled WGS sequence"/>
</dbReference>
<protein>
    <submittedName>
        <fullName evidence="5">HK97 family phage prohead protease</fullName>
    </submittedName>
</protein>
<dbReference type="EMBL" id="JACSQZ010000008">
    <property type="protein sequence ID" value="MBD7914218.1"/>
    <property type="molecule type" value="Genomic_DNA"/>
</dbReference>
<organism evidence="5 6">
    <name type="scientific">Clostridium gallinarum</name>
    <dbReference type="NCBI Taxonomy" id="2762246"/>
    <lineage>
        <taxon>Bacteria</taxon>
        <taxon>Bacillati</taxon>
        <taxon>Bacillota</taxon>
        <taxon>Clostridia</taxon>
        <taxon>Eubacteriales</taxon>
        <taxon>Clostridiaceae</taxon>
        <taxon>Clostridium</taxon>
    </lineage>
</organism>
<evidence type="ECO:0000313" key="6">
    <source>
        <dbReference type="Proteomes" id="UP000640335"/>
    </source>
</evidence>
<keyword evidence="2 5" id="KW-0645">Protease</keyword>
<keyword evidence="6" id="KW-1185">Reference proteome</keyword>
<accession>A0ABR8Q1C1</accession>
<dbReference type="GO" id="GO:0008233">
    <property type="term" value="F:peptidase activity"/>
    <property type="evidence" value="ECO:0007669"/>
    <property type="project" value="UniProtKB-KW"/>
</dbReference>
<dbReference type="Pfam" id="PF04586">
    <property type="entry name" value="Peptidase_S78"/>
    <property type="match status" value="1"/>
</dbReference>
<evidence type="ECO:0000259" key="4">
    <source>
        <dbReference type="Pfam" id="PF04586"/>
    </source>
</evidence>
<dbReference type="InterPro" id="IPR054613">
    <property type="entry name" value="Peptidase_S78_dom"/>
</dbReference>
<evidence type="ECO:0000256" key="2">
    <source>
        <dbReference type="ARBA" id="ARBA00022670"/>
    </source>
</evidence>
<sequence length="209" mass="23875">MIRNEVMKLSKEIMKITTSFEIRNIGEGDNKKTHLQGYALTFDSLSEDLGYFREIIRKGALDNCKMDNVVLNINHDMNKPLARNNKVDGIGALTLTIDEKGLFFDAVPTDTSYARDLISNMEAGIIDKCSFAFALDYSDSDSQTWDWDNGNRGYDLRTINKIKEIFDVSIVTNPAYESTSCTTYKRAKENYNSLLELKKEKLRLELELI</sequence>
<evidence type="ECO:0000313" key="5">
    <source>
        <dbReference type="EMBL" id="MBD7914218.1"/>
    </source>
</evidence>
<evidence type="ECO:0000256" key="3">
    <source>
        <dbReference type="ARBA" id="ARBA00022801"/>
    </source>
</evidence>
<keyword evidence="1" id="KW-1188">Viral release from host cell</keyword>
<comment type="caution">
    <text evidence="5">The sequence shown here is derived from an EMBL/GenBank/DDBJ whole genome shotgun (WGS) entry which is preliminary data.</text>
</comment>
<keyword evidence="3" id="KW-0378">Hydrolase</keyword>
<dbReference type="NCBIfam" id="TIGR01543">
    <property type="entry name" value="proheadase_HK97"/>
    <property type="match status" value="1"/>
</dbReference>